<gene>
    <name evidence="2" type="ORF">LPB138_10650</name>
</gene>
<proteinExistence type="predicted"/>
<evidence type="ECO:0000313" key="2">
    <source>
        <dbReference type="EMBL" id="AOW21109.1"/>
    </source>
</evidence>
<dbReference type="RefSeq" id="WP_070237273.1">
    <property type="nucleotide sequence ID" value="NZ_CP017478.1"/>
</dbReference>
<feature type="domain" description="Putative auto-transporter adhesin head GIN" evidence="1">
    <location>
        <begin position="28"/>
        <end position="207"/>
    </location>
</feature>
<keyword evidence="3" id="KW-1185">Reference proteome</keyword>
<sequence length="224" mass="24383">MRKIMILFLLVSTIGFSQETIKNEVGSFNELKVFNGLNVSIEKGSTRSIEISGKKADEVVVKNINGRLKLSMRFPETFNSDEVEITLFYSNDINVIDANEGSYIGSDGTLSQQNVELKTQEGAIIDLDLDVKYLTVKSVTGGQVYTSGNAENQDIEVTTGGAYKAYDLKSNYSTVMCASGGIVNINVSELLDAKVRLGGKILYKGSPKEVKTKKIIGGTIKSKD</sequence>
<organism evidence="2 3">
    <name type="scientific">Urechidicola croceus</name>
    <dbReference type="NCBI Taxonomy" id="1850246"/>
    <lineage>
        <taxon>Bacteria</taxon>
        <taxon>Pseudomonadati</taxon>
        <taxon>Bacteroidota</taxon>
        <taxon>Flavobacteriia</taxon>
        <taxon>Flavobacteriales</taxon>
        <taxon>Flavobacteriaceae</taxon>
        <taxon>Urechidicola</taxon>
    </lineage>
</organism>
<dbReference type="InterPro" id="IPR021255">
    <property type="entry name" value="DUF2807"/>
</dbReference>
<dbReference type="Pfam" id="PF10988">
    <property type="entry name" value="DUF2807"/>
    <property type="match status" value="1"/>
</dbReference>
<accession>A0A1D8P982</accession>
<evidence type="ECO:0000313" key="3">
    <source>
        <dbReference type="Proteomes" id="UP000176050"/>
    </source>
</evidence>
<dbReference type="KEGG" id="lul:LPB138_10650"/>
<dbReference type="AlphaFoldDB" id="A0A1D8P982"/>
<dbReference type="Gene3D" id="2.160.20.120">
    <property type="match status" value="1"/>
</dbReference>
<reference evidence="2 3" key="1">
    <citation type="submission" date="2016-10" db="EMBL/GenBank/DDBJ databases">
        <title>Lutibacter sp. LPB0138, isolated from marine gastropod.</title>
        <authorList>
            <person name="Kim E."/>
            <person name="Yi H."/>
        </authorList>
    </citation>
    <scope>NUCLEOTIDE SEQUENCE [LARGE SCALE GENOMIC DNA]</scope>
    <source>
        <strain evidence="2 3">LPB0138</strain>
    </source>
</reference>
<name>A0A1D8P982_9FLAO</name>
<protein>
    <recommendedName>
        <fullName evidence="1">Putative auto-transporter adhesin head GIN domain-containing protein</fullName>
    </recommendedName>
</protein>
<dbReference type="OrthoDB" id="704821at2"/>
<dbReference type="EMBL" id="CP017478">
    <property type="protein sequence ID" value="AOW21109.1"/>
    <property type="molecule type" value="Genomic_DNA"/>
</dbReference>
<evidence type="ECO:0000259" key="1">
    <source>
        <dbReference type="Pfam" id="PF10988"/>
    </source>
</evidence>
<dbReference type="Proteomes" id="UP000176050">
    <property type="component" value="Chromosome"/>
</dbReference>
<dbReference type="STRING" id="1850246.LPB138_10650"/>